<sequence>MENEADKNKLLHGTKKVGRKPTNKPAANLRQEQVRAAQKAFIERKKNHVVTLENRVAELEAQLAQATQAQITLGAENTLLRSLVSASSTSTTSASSTASTIQQLPAPIPLQIGESQLPLGHPTLRHSHALYPPYPQYPPLNSAPSLVIAKQQQTDPQSFTATSTFNLNSFSIDMDFDMDLDMHAFLASLQSQSENLMGFATPQQRLQQQQLLLPNTEIAGGAGSHLIADLALSSAEFAFQNQNPNNFSFLDTLPAFPQAPTAPATSSFLPYTQSFPTFSSSSASLDSSTSPSASPQNQNPSPVSIPPETPLSSDALHSHPQEKNEEKQQKDGVKTTSVGTQSEDFTVPFRLFDRHDHYHHNHDRHSLDQCNHMHHDNDNDVAEGSSSFRHDARGGGRGPARLTLRVKFLESNLKSVPSLKRQESLIDKLLELYTKIIGEKMRRFHQSGETQDHEIGHCPFGSTNGGQESGSCTVKTASTAMDLDLTKNVIDKQKTVAVDGDGKNCCSYRGLPFTPNPNPIFANPDALRPFDNSSENTATSTSSFNKKSSSSSSENSISVANLHDEIQRIKEVLLKSCDPDDEVRVQQLLKKPAKGKFGGRGRAGRGGYRFNHSPFEHGSFGYDHGPFSHDHDPFSHDHGFFEQDRHKFEHTGHGDYDGHSYDHEELEHSHSQVSSKQSPKENEAHCESEDGTGSEKKQIQPDQIQEECHKFCQKHQNDGS</sequence>
<feature type="region of interest" description="Disordered" evidence="2">
    <location>
        <begin position="374"/>
        <end position="397"/>
    </location>
</feature>
<feature type="compositionally biased region" description="Basic and acidic residues" evidence="2">
    <location>
        <begin position="706"/>
        <end position="720"/>
    </location>
</feature>
<protein>
    <recommendedName>
        <fullName evidence="5">BZIP domain-containing protein</fullName>
    </recommendedName>
</protein>
<feature type="region of interest" description="Disordered" evidence="2">
    <location>
        <begin position="519"/>
        <end position="556"/>
    </location>
</feature>
<proteinExistence type="predicted"/>
<feature type="region of interest" description="Disordered" evidence="2">
    <location>
        <begin position="280"/>
        <end position="340"/>
    </location>
</feature>
<keyword evidence="1" id="KW-0175">Coiled coil</keyword>
<dbReference type="GO" id="GO:0003700">
    <property type="term" value="F:DNA-binding transcription factor activity"/>
    <property type="evidence" value="ECO:0007669"/>
    <property type="project" value="InterPro"/>
</dbReference>
<dbReference type="SUPFAM" id="SSF57959">
    <property type="entry name" value="Leucine zipper domain"/>
    <property type="match status" value="1"/>
</dbReference>
<feature type="region of interest" description="Disordered" evidence="2">
    <location>
        <begin position="648"/>
        <end position="720"/>
    </location>
</feature>
<keyword evidence="4" id="KW-1185">Reference proteome</keyword>
<feature type="compositionally biased region" description="Low complexity" evidence="2">
    <location>
        <begin position="532"/>
        <end position="556"/>
    </location>
</feature>
<feature type="compositionally biased region" description="Low complexity" evidence="2">
    <location>
        <begin position="280"/>
        <end position="302"/>
    </location>
</feature>
<reference evidence="3" key="1">
    <citation type="submission" date="2020-05" db="EMBL/GenBank/DDBJ databases">
        <title>Phylogenomic resolution of chytrid fungi.</title>
        <authorList>
            <person name="Stajich J.E."/>
            <person name="Amses K."/>
            <person name="Simmons R."/>
            <person name="Seto K."/>
            <person name="Myers J."/>
            <person name="Bonds A."/>
            <person name="Quandt C.A."/>
            <person name="Barry K."/>
            <person name="Liu P."/>
            <person name="Grigoriev I."/>
            <person name="Longcore J.E."/>
            <person name="James T.Y."/>
        </authorList>
    </citation>
    <scope>NUCLEOTIDE SEQUENCE</scope>
    <source>
        <strain evidence="3">JEL0513</strain>
    </source>
</reference>
<gene>
    <name evidence="3" type="ORF">HK100_011600</name>
</gene>
<feature type="compositionally biased region" description="Basic and acidic residues" evidence="2">
    <location>
        <begin position="678"/>
        <end position="699"/>
    </location>
</feature>
<evidence type="ECO:0000313" key="4">
    <source>
        <dbReference type="Proteomes" id="UP001211907"/>
    </source>
</evidence>
<dbReference type="AlphaFoldDB" id="A0AAD5T122"/>
<feature type="region of interest" description="Disordered" evidence="2">
    <location>
        <begin position="1"/>
        <end position="25"/>
    </location>
</feature>
<organism evidence="3 4">
    <name type="scientific">Physocladia obscura</name>
    <dbReference type="NCBI Taxonomy" id="109957"/>
    <lineage>
        <taxon>Eukaryota</taxon>
        <taxon>Fungi</taxon>
        <taxon>Fungi incertae sedis</taxon>
        <taxon>Chytridiomycota</taxon>
        <taxon>Chytridiomycota incertae sedis</taxon>
        <taxon>Chytridiomycetes</taxon>
        <taxon>Chytridiales</taxon>
        <taxon>Chytriomycetaceae</taxon>
        <taxon>Physocladia</taxon>
    </lineage>
</organism>
<comment type="caution">
    <text evidence="3">The sequence shown here is derived from an EMBL/GenBank/DDBJ whole genome shotgun (WGS) entry which is preliminary data.</text>
</comment>
<dbReference type="Gene3D" id="1.20.5.170">
    <property type="match status" value="1"/>
</dbReference>
<evidence type="ECO:0000313" key="3">
    <source>
        <dbReference type="EMBL" id="KAJ3123442.1"/>
    </source>
</evidence>
<name>A0AAD5T122_9FUNG</name>
<feature type="compositionally biased region" description="Basic and acidic residues" evidence="2">
    <location>
        <begin position="316"/>
        <end position="333"/>
    </location>
</feature>
<dbReference type="CDD" id="cd14688">
    <property type="entry name" value="bZIP_YAP"/>
    <property type="match status" value="1"/>
</dbReference>
<evidence type="ECO:0008006" key="5">
    <source>
        <dbReference type="Google" id="ProtNLM"/>
    </source>
</evidence>
<accession>A0AAD5T122</accession>
<evidence type="ECO:0000256" key="1">
    <source>
        <dbReference type="SAM" id="Coils"/>
    </source>
</evidence>
<dbReference type="Proteomes" id="UP001211907">
    <property type="component" value="Unassembled WGS sequence"/>
</dbReference>
<dbReference type="EMBL" id="JADGJH010000737">
    <property type="protein sequence ID" value="KAJ3123442.1"/>
    <property type="molecule type" value="Genomic_DNA"/>
</dbReference>
<feature type="compositionally biased region" description="Basic residues" evidence="2">
    <location>
        <begin position="10"/>
        <end position="22"/>
    </location>
</feature>
<feature type="coiled-coil region" evidence="1">
    <location>
        <begin position="42"/>
        <end position="69"/>
    </location>
</feature>
<evidence type="ECO:0000256" key="2">
    <source>
        <dbReference type="SAM" id="MobiDB-lite"/>
    </source>
</evidence>
<feature type="compositionally biased region" description="Basic and acidic residues" evidence="2">
    <location>
        <begin position="648"/>
        <end position="670"/>
    </location>
</feature>
<dbReference type="InterPro" id="IPR046347">
    <property type="entry name" value="bZIP_sf"/>
</dbReference>